<evidence type="ECO:0000259" key="14">
    <source>
        <dbReference type="Pfam" id="PF02163"/>
    </source>
</evidence>
<keyword evidence="9" id="KW-0862">Zinc</keyword>
<dbReference type="GO" id="GO:0008237">
    <property type="term" value="F:metallopeptidase activity"/>
    <property type="evidence" value="ECO:0007669"/>
    <property type="project" value="UniProtKB-KW"/>
</dbReference>
<evidence type="ECO:0000256" key="5">
    <source>
        <dbReference type="ARBA" id="ARBA00022670"/>
    </source>
</evidence>
<sequence>MEPLQHFLAYPLRDIPIVAAVLIIAFTIHEFAHAYTAYLLGDPTAKREGRVTLNPVQHIDPLGALLIFVAGFGWARPVPVNRFHFQNPRLAGVLVSFMGPASNFLLAFLGNIILYILIATGIGAGLPWFVLSFFNYFVWLNLVLFIFNLIPLPPLDGYRIIEDLVSPSVRAKMTQYEQYSILVFLVFLVTPLDQYTISPLINSAVPSIMRGFQTIVSVFS</sequence>
<dbReference type="InterPro" id="IPR044537">
    <property type="entry name" value="Rip2-like"/>
</dbReference>
<comment type="cofactor">
    <cofactor evidence="1">
        <name>Zn(2+)</name>
        <dbReference type="ChEBI" id="CHEBI:29105"/>
    </cofactor>
</comment>
<keyword evidence="7" id="KW-0479">Metal-binding</keyword>
<dbReference type="GO" id="GO:0005886">
    <property type="term" value="C:plasma membrane"/>
    <property type="evidence" value="ECO:0007669"/>
    <property type="project" value="UniProtKB-SubCell"/>
</dbReference>
<proteinExistence type="inferred from homology"/>
<keyword evidence="5" id="KW-0645">Protease</keyword>
<evidence type="ECO:0000313" key="16">
    <source>
        <dbReference type="Proteomes" id="UP000391919"/>
    </source>
</evidence>
<comment type="similarity">
    <text evidence="3">Belongs to the peptidase M50B family.</text>
</comment>
<evidence type="ECO:0000256" key="1">
    <source>
        <dbReference type="ARBA" id="ARBA00001947"/>
    </source>
</evidence>
<dbReference type="AlphaFoldDB" id="A0A5J4JDW0"/>
<keyword evidence="16" id="KW-1185">Reference proteome</keyword>
<protein>
    <submittedName>
        <fullName evidence="15">Zinc metalloprotease YwhC</fullName>
    </submittedName>
</protein>
<dbReference type="Pfam" id="PF02163">
    <property type="entry name" value="Peptidase_M50"/>
    <property type="match status" value="1"/>
</dbReference>
<dbReference type="CDD" id="cd06158">
    <property type="entry name" value="S2P-M50_like_1"/>
    <property type="match status" value="1"/>
</dbReference>
<keyword evidence="10 13" id="KW-1133">Transmembrane helix</keyword>
<feature type="transmembrane region" description="Helical" evidence="13">
    <location>
        <begin position="104"/>
        <end position="130"/>
    </location>
</feature>
<organism evidence="15 16">
    <name type="scientific">Weizmannia acidilactici</name>
    <dbReference type="NCBI Taxonomy" id="2607726"/>
    <lineage>
        <taxon>Bacteria</taxon>
        <taxon>Bacillati</taxon>
        <taxon>Bacillota</taxon>
        <taxon>Bacilli</taxon>
        <taxon>Bacillales</taxon>
        <taxon>Bacillaceae</taxon>
        <taxon>Heyndrickxia</taxon>
    </lineage>
</organism>
<evidence type="ECO:0000256" key="12">
    <source>
        <dbReference type="ARBA" id="ARBA00023136"/>
    </source>
</evidence>
<dbReference type="EMBL" id="BKZQ01000007">
    <property type="protein sequence ID" value="GER69519.1"/>
    <property type="molecule type" value="Genomic_DNA"/>
</dbReference>
<evidence type="ECO:0000313" key="15">
    <source>
        <dbReference type="EMBL" id="GER69519.1"/>
    </source>
</evidence>
<evidence type="ECO:0000256" key="4">
    <source>
        <dbReference type="ARBA" id="ARBA00022475"/>
    </source>
</evidence>
<dbReference type="PANTHER" id="PTHR35864:SF1">
    <property type="entry name" value="ZINC METALLOPROTEASE YWHC-RELATED"/>
    <property type="match status" value="1"/>
</dbReference>
<keyword evidence="11 15" id="KW-0482">Metalloprotease</keyword>
<dbReference type="Proteomes" id="UP000391919">
    <property type="component" value="Unassembled WGS sequence"/>
</dbReference>
<dbReference type="GO" id="GO:0046872">
    <property type="term" value="F:metal ion binding"/>
    <property type="evidence" value="ECO:0007669"/>
    <property type="project" value="UniProtKB-KW"/>
</dbReference>
<feature type="transmembrane region" description="Helical" evidence="13">
    <location>
        <begin position="179"/>
        <end position="197"/>
    </location>
</feature>
<evidence type="ECO:0000256" key="9">
    <source>
        <dbReference type="ARBA" id="ARBA00022833"/>
    </source>
</evidence>
<feature type="transmembrane region" description="Helical" evidence="13">
    <location>
        <begin position="15"/>
        <end position="40"/>
    </location>
</feature>
<evidence type="ECO:0000256" key="6">
    <source>
        <dbReference type="ARBA" id="ARBA00022692"/>
    </source>
</evidence>
<evidence type="ECO:0000256" key="10">
    <source>
        <dbReference type="ARBA" id="ARBA00022989"/>
    </source>
</evidence>
<name>A0A5J4JDW0_9BACI</name>
<keyword evidence="4" id="KW-1003">Cell membrane</keyword>
<comment type="caution">
    <text evidence="15">The sequence shown here is derived from an EMBL/GenBank/DDBJ whole genome shotgun (WGS) entry which is preliminary data.</text>
</comment>
<evidence type="ECO:0000256" key="3">
    <source>
        <dbReference type="ARBA" id="ARBA00007931"/>
    </source>
</evidence>
<dbReference type="GO" id="GO:0006508">
    <property type="term" value="P:proteolysis"/>
    <property type="evidence" value="ECO:0007669"/>
    <property type="project" value="UniProtKB-KW"/>
</dbReference>
<reference evidence="15 16" key="1">
    <citation type="submission" date="2019-09" db="EMBL/GenBank/DDBJ databases">
        <title>Draft genome sequence of Bacillus sp. JC-7.</title>
        <authorList>
            <person name="Tanaka N."/>
            <person name="Shiwa Y."/>
            <person name="Fujita N."/>
            <person name="Tanasupawat S."/>
        </authorList>
    </citation>
    <scope>NUCLEOTIDE SEQUENCE [LARGE SCALE GENOMIC DNA]</scope>
    <source>
        <strain evidence="15 16">JC-7</strain>
    </source>
</reference>
<dbReference type="RefSeq" id="WP_151680121.1">
    <property type="nucleotide sequence ID" value="NZ_BKZP01000006.1"/>
</dbReference>
<feature type="transmembrane region" description="Helical" evidence="13">
    <location>
        <begin position="136"/>
        <end position="158"/>
    </location>
</feature>
<keyword evidence="6 13" id="KW-0812">Transmembrane</keyword>
<evidence type="ECO:0000256" key="11">
    <source>
        <dbReference type="ARBA" id="ARBA00023049"/>
    </source>
</evidence>
<evidence type="ECO:0000256" key="7">
    <source>
        <dbReference type="ARBA" id="ARBA00022723"/>
    </source>
</evidence>
<accession>A0A5J4JDW0</accession>
<dbReference type="InterPro" id="IPR052348">
    <property type="entry name" value="Metallopeptidase_M50B"/>
</dbReference>
<comment type="subcellular location">
    <subcellularLocation>
        <location evidence="2">Cell membrane</location>
        <topology evidence="2">Multi-pass membrane protein</topology>
    </subcellularLocation>
</comment>
<evidence type="ECO:0000256" key="13">
    <source>
        <dbReference type="SAM" id="Phobius"/>
    </source>
</evidence>
<evidence type="ECO:0000256" key="2">
    <source>
        <dbReference type="ARBA" id="ARBA00004651"/>
    </source>
</evidence>
<evidence type="ECO:0000256" key="8">
    <source>
        <dbReference type="ARBA" id="ARBA00022801"/>
    </source>
</evidence>
<dbReference type="PANTHER" id="PTHR35864">
    <property type="entry name" value="ZINC METALLOPROTEASE MJ0611-RELATED"/>
    <property type="match status" value="1"/>
</dbReference>
<keyword evidence="12 13" id="KW-0472">Membrane</keyword>
<gene>
    <name evidence="15" type="primary">ywhC</name>
    <name evidence="15" type="ORF">BpJC7_08220</name>
</gene>
<feature type="domain" description="Peptidase M50" evidence="14">
    <location>
        <begin position="126"/>
        <end position="189"/>
    </location>
</feature>
<keyword evidence="8" id="KW-0378">Hydrolase</keyword>
<dbReference type="InterPro" id="IPR008915">
    <property type="entry name" value="Peptidase_M50"/>
</dbReference>